<dbReference type="PANTHER" id="PTHR23155">
    <property type="entry name" value="DISEASE RESISTANCE PROTEIN RP"/>
    <property type="match status" value="1"/>
</dbReference>
<dbReference type="Pfam" id="PF23559">
    <property type="entry name" value="WHD_DRP"/>
    <property type="match status" value="1"/>
</dbReference>
<dbReference type="GO" id="GO:0098542">
    <property type="term" value="P:defense response to other organism"/>
    <property type="evidence" value="ECO:0007669"/>
    <property type="project" value="TreeGrafter"/>
</dbReference>
<dbReference type="InterPro" id="IPR058922">
    <property type="entry name" value="WHD_DRP"/>
</dbReference>
<feature type="region of interest" description="Disordered" evidence="7">
    <location>
        <begin position="32"/>
        <end position="59"/>
    </location>
</feature>
<dbReference type="Gene3D" id="1.10.10.10">
    <property type="entry name" value="Winged helix-like DNA-binding domain superfamily/Winged helix DNA-binding domain"/>
    <property type="match status" value="1"/>
</dbReference>
<evidence type="ECO:0000259" key="8">
    <source>
        <dbReference type="Pfam" id="PF23559"/>
    </source>
</evidence>
<dbReference type="GO" id="GO:0005524">
    <property type="term" value="F:ATP binding"/>
    <property type="evidence" value="ECO:0007669"/>
    <property type="project" value="UniProtKB-KW"/>
</dbReference>
<evidence type="ECO:0000256" key="6">
    <source>
        <dbReference type="ARBA" id="ARBA00022840"/>
    </source>
</evidence>
<reference evidence="9" key="2">
    <citation type="journal article" date="2024" name="Plant">
        <title>Genomic evolution and insights into agronomic trait innovations of Sesamum species.</title>
        <authorList>
            <person name="Miao H."/>
            <person name="Wang L."/>
            <person name="Qu L."/>
            <person name="Liu H."/>
            <person name="Sun Y."/>
            <person name="Le M."/>
            <person name="Wang Q."/>
            <person name="Wei S."/>
            <person name="Zheng Y."/>
            <person name="Lin W."/>
            <person name="Duan Y."/>
            <person name="Cao H."/>
            <person name="Xiong S."/>
            <person name="Wang X."/>
            <person name="Wei L."/>
            <person name="Li C."/>
            <person name="Ma Q."/>
            <person name="Ju M."/>
            <person name="Zhao R."/>
            <person name="Li G."/>
            <person name="Mu C."/>
            <person name="Tian Q."/>
            <person name="Mei H."/>
            <person name="Zhang T."/>
            <person name="Gao T."/>
            <person name="Zhang H."/>
        </authorList>
    </citation>
    <scope>NUCLEOTIDE SEQUENCE</scope>
    <source>
        <strain evidence="9">K16</strain>
    </source>
</reference>
<keyword evidence="2" id="KW-0433">Leucine-rich repeat</keyword>
<dbReference type="AlphaFoldDB" id="A0AAE1VYB4"/>
<dbReference type="InterPro" id="IPR036388">
    <property type="entry name" value="WH-like_DNA-bd_sf"/>
</dbReference>
<gene>
    <name evidence="9" type="ORF">Sango_2769700</name>
</gene>
<keyword evidence="3" id="KW-0677">Repeat</keyword>
<keyword evidence="4" id="KW-0547">Nucleotide-binding</keyword>
<accession>A0AAE1VYB4</accession>
<evidence type="ECO:0000256" key="5">
    <source>
        <dbReference type="ARBA" id="ARBA00022821"/>
    </source>
</evidence>
<name>A0AAE1VYB4_9LAMI</name>
<proteinExistence type="inferred from homology"/>
<keyword evidence="6" id="KW-0067">ATP-binding</keyword>
<keyword evidence="5" id="KW-0611">Plant defense</keyword>
<dbReference type="FunFam" id="1.10.10.10:FF:000322">
    <property type="entry name" value="Probable disease resistance protein At1g63360"/>
    <property type="match status" value="1"/>
</dbReference>
<keyword evidence="10" id="KW-1185">Reference proteome</keyword>
<evidence type="ECO:0000313" key="9">
    <source>
        <dbReference type="EMBL" id="KAK4383497.1"/>
    </source>
</evidence>
<dbReference type="EMBL" id="JACGWL010000558">
    <property type="protein sequence ID" value="KAK4383497.1"/>
    <property type="molecule type" value="Genomic_DNA"/>
</dbReference>
<reference evidence="9" key="1">
    <citation type="submission" date="2020-06" db="EMBL/GenBank/DDBJ databases">
        <authorList>
            <person name="Li T."/>
            <person name="Hu X."/>
            <person name="Zhang T."/>
            <person name="Song X."/>
            <person name="Zhang H."/>
            <person name="Dai N."/>
            <person name="Sheng W."/>
            <person name="Hou X."/>
            <person name="Wei L."/>
        </authorList>
    </citation>
    <scope>NUCLEOTIDE SEQUENCE</scope>
    <source>
        <strain evidence="9">K16</strain>
        <tissue evidence="9">Leaf</tissue>
    </source>
</reference>
<evidence type="ECO:0000256" key="2">
    <source>
        <dbReference type="ARBA" id="ARBA00022614"/>
    </source>
</evidence>
<evidence type="ECO:0000256" key="4">
    <source>
        <dbReference type="ARBA" id="ARBA00022741"/>
    </source>
</evidence>
<dbReference type="InterPro" id="IPR044974">
    <property type="entry name" value="Disease_R_plants"/>
</dbReference>
<organism evidence="9 10">
    <name type="scientific">Sesamum angolense</name>
    <dbReference type="NCBI Taxonomy" id="2727404"/>
    <lineage>
        <taxon>Eukaryota</taxon>
        <taxon>Viridiplantae</taxon>
        <taxon>Streptophyta</taxon>
        <taxon>Embryophyta</taxon>
        <taxon>Tracheophyta</taxon>
        <taxon>Spermatophyta</taxon>
        <taxon>Magnoliopsida</taxon>
        <taxon>eudicotyledons</taxon>
        <taxon>Gunneridae</taxon>
        <taxon>Pentapetalae</taxon>
        <taxon>asterids</taxon>
        <taxon>lamiids</taxon>
        <taxon>Lamiales</taxon>
        <taxon>Pedaliaceae</taxon>
        <taxon>Sesamum</taxon>
    </lineage>
</organism>
<feature type="domain" description="Disease resistance protein winged helix" evidence="8">
    <location>
        <begin position="105"/>
        <end position="160"/>
    </location>
</feature>
<dbReference type="Proteomes" id="UP001289374">
    <property type="component" value="Unassembled WGS sequence"/>
</dbReference>
<sequence>MITATNETLEQRNIQNQYLQCTAGKTIRAADRSSQQLQKMNSNGSDQQRKVASSRETRRKKIGSEFRDVKSAIGRNDGDQFMQILSLSYNSLPHHLRACFLHMGLFPEDYEIFVSHLIKLWIAEGFIKPLPVESLEQLAKDYLSDLINRSLIEVRRRKHNGEI</sequence>
<comment type="similarity">
    <text evidence="1">Belongs to the disease resistance NB-LRR family.</text>
</comment>
<feature type="compositionally biased region" description="Basic and acidic residues" evidence="7">
    <location>
        <begin position="47"/>
        <end position="59"/>
    </location>
</feature>
<feature type="compositionally biased region" description="Polar residues" evidence="7">
    <location>
        <begin position="32"/>
        <end position="46"/>
    </location>
</feature>
<dbReference type="PANTHER" id="PTHR23155:SF1228">
    <property type="entry name" value="NB-ARC DOMAIN CONTAINING PROTEIN, EXPRESSED"/>
    <property type="match status" value="1"/>
</dbReference>
<evidence type="ECO:0000256" key="7">
    <source>
        <dbReference type="SAM" id="MobiDB-lite"/>
    </source>
</evidence>
<comment type="caution">
    <text evidence="9">The sequence shown here is derived from an EMBL/GenBank/DDBJ whole genome shotgun (WGS) entry which is preliminary data.</text>
</comment>
<protein>
    <submittedName>
        <fullName evidence="9">Disease resistance protein RPP13</fullName>
    </submittedName>
</protein>
<evidence type="ECO:0000313" key="10">
    <source>
        <dbReference type="Proteomes" id="UP001289374"/>
    </source>
</evidence>
<evidence type="ECO:0000256" key="3">
    <source>
        <dbReference type="ARBA" id="ARBA00022737"/>
    </source>
</evidence>
<evidence type="ECO:0000256" key="1">
    <source>
        <dbReference type="ARBA" id="ARBA00008894"/>
    </source>
</evidence>